<protein>
    <recommendedName>
        <fullName evidence="3">Lipoprotein</fullName>
    </recommendedName>
</protein>
<dbReference type="EMBL" id="AP027735">
    <property type="protein sequence ID" value="BDZ59533.1"/>
    <property type="molecule type" value="Genomic_DNA"/>
</dbReference>
<organism evidence="2">
    <name type="scientific">Barrientosiimonas endolithica</name>
    <dbReference type="NCBI Taxonomy" id="1535208"/>
    <lineage>
        <taxon>Bacteria</taxon>
        <taxon>Bacillati</taxon>
        <taxon>Actinomycetota</taxon>
        <taxon>Actinomycetes</taxon>
        <taxon>Micrococcales</taxon>
        <taxon>Dermacoccaceae</taxon>
        <taxon>Barrientosiimonas</taxon>
    </lineage>
</organism>
<dbReference type="SUPFAM" id="SSF88713">
    <property type="entry name" value="Glycoside hydrolase/deacetylase"/>
    <property type="match status" value="1"/>
</dbReference>
<evidence type="ECO:0008006" key="3">
    <source>
        <dbReference type="Google" id="ProtNLM"/>
    </source>
</evidence>
<feature type="region of interest" description="Disordered" evidence="1">
    <location>
        <begin position="46"/>
        <end position="108"/>
    </location>
</feature>
<dbReference type="InterPro" id="IPR011330">
    <property type="entry name" value="Glyco_hydro/deAcase_b/a-brl"/>
</dbReference>
<sequence length="426" mass="46710">MVWVTLECVPGTDGDAGTTGESTMTDVRRRTVIGGGLAGAALLAGCSSEKEQPVSAGETGGGRKPPSTTTTTRPAGKPIGDGSTSDTGPQPHQPRWTRLKPGEKPPQFVVISWDGGGETSLKLNSHFQQVAKRHGASMTYFLTGIYFLPGGKKMLYSPPRKKQGASDIGYFPDRFVRSTIEQIGKAWLAGHEIGTHFNGHFCGEKGVASWSVEDWKSEIEQAKKFVKTWRTNTGITDLPALPFDYEKELVGGRAPCLEGVDNLRKAAAELGWRYDSSGARYPTWPKKVEGIWDLSLQAVPMPGSDREVIAMDYNFLANQSGDVNGDKAQRPKWKKQTVDSFMAGFRRSYDGNRSPLVIGNHFENWNGGIYMEAVEEVMGQMAAEPDTRLVSFRQLCDWLDLQDPEVLKKLRKLGSAPSEGWASYLA</sequence>
<dbReference type="Gene3D" id="3.20.20.370">
    <property type="entry name" value="Glycoside hydrolase/deacetylase"/>
    <property type="match status" value="1"/>
</dbReference>
<feature type="compositionally biased region" description="Low complexity" evidence="1">
    <location>
        <begin position="64"/>
        <end position="78"/>
    </location>
</feature>
<reference evidence="2" key="1">
    <citation type="journal article" date="2014" name="Int. J. Syst. Evol. Microbiol.">
        <title>Complete genome of a new Firmicutes species belonging to the dominant human colonic microbiota ('Ruminococcus bicirculans') reveals two chromosomes and a selective capacity to utilize plant glucans.</title>
        <authorList>
            <consortium name="NISC Comparative Sequencing Program"/>
            <person name="Wegmann U."/>
            <person name="Louis P."/>
            <person name="Goesmann A."/>
            <person name="Henrissat B."/>
            <person name="Duncan S.H."/>
            <person name="Flint H.J."/>
        </authorList>
    </citation>
    <scope>NUCLEOTIDE SEQUENCE</scope>
    <source>
        <strain evidence="2">NBRC 110608</strain>
    </source>
</reference>
<name>A0ABN6YQG8_9MICO</name>
<dbReference type="InterPro" id="IPR052740">
    <property type="entry name" value="CE4"/>
</dbReference>
<proteinExistence type="predicted"/>
<gene>
    <name evidence="2" type="ORF">GCM10025872_31900</name>
</gene>
<dbReference type="PANTHER" id="PTHR45985:SF3">
    <property type="entry name" value="CHITIN DEACETYLASE-LIKE 4"/>
    <property type="match status" value="1"/>
</dbReference>
<accession>A0ABN6YQG8</accession>
<dbReference type="PANTHER" id="PTHR45985">
    <property type="match status" value="1"/>
</dbReference>
<reference evidence="2" key="2">
    <citation type="submission" date="2023-02" db="EMBL/GenBank/DDBJ databases">
        <authorList>
            <person name="Sun Q."/>
            <person name="Mori K."/>
        </authorList>
    </citation>
    <scope>NUCLEOTIDE SEQUENCE</scope>
    <source>
        <strain evidence="2">NBRC 110608</strain>
    </source>
</reference>
<evidence type="ECO:0000256" key="1">
    <source>
        <dbReference type="SAM" id="MobiDB-lite"/>
    </source>
</evidence>
<evidence type="ECO:0000313" key="2">
    <source>
        <dbReference type="EMBL" id="BDZ59533.1"/>
    </source>
</evidence>